<keyword evidence="3" id="KW-1185">Reference proteome</keyword>
<name>A0A136JDS6_9PEZI</name>
<protein>
    <submittedName>
        <fullName evidence="2">Uncharacterized protein</fullName>
    </submittedName>
</protein>
<evidence type="ECO:0000313" key="3">
    <source>
        <dbReference type="Proteomes" id="UP000070501"/>
    </source>
</evidence>
<proteinExistence type="predicted"/>
<sequence length="226" mass="24321">MQQIRGPADPMVFPFRDADTQLPEGRSQFNEAFTVIIWNSRTTSTVWASRGWSFHVALASKSSTIELQPVHSDPAQSGDGPRIAVCLLLMVLVAEVTGWITAYTSFLSLGFGWYSSSTPSSLMTRSAAIGQPGTNDKKEPGVDAVPEPSVLPSRSSCPEHMRNAQQPCYRTDASNKTLASGITHDFRPESALAIPRAAGTGPPGYCETGAALLFITYTSFEGGYAR</sequence>
<dbReference type="Proteomes" id="UP000070501">
    <property type="component" value="Unassembled WGS sequence"/>
</dbReference>
<reference evidence="3" key="1">
    <citation type="submission" date="2016-02" db="EMBL/GenBank/DDBJ databases">
        <title>Draft genome sequence of Microdochium bolleyi, a fungal endophyte of beachgrass.</title>
        <authorList>
            <consortium name="DOE Joint Genome Institute"/>
            <person name="David A.S."/>
            <person name="May G."/>
            <person name="Haridas S."/>
            <person name="Lim J."/>
            <person name="Wang M."/>
            <person name="Labutti K."/>
            <person name="Lipzen A."/>
            <person name="Barry K."/>
            <person name="Grigoriev I.V."/>
        </authorList>
    </citation>
    <scope>NUCLEOTIDE SEQUENCE [LARGE SCALE GENOMIC DNA]</scope>
    <source>
        <strain evidence="3">J235TASD1</strain>
    </source>
</reference>
<dbReference type="InParanoid" id="A0A136JDS6"/>
<dbReference type="EMBL" id="KQ964246">
    <property type="protein sequence ID" value="KXJ95299.1"/>
    <property type="molecule type" value="Genomic_DNA"/>
</dbReference>
<evidence type="ECO:0000256" key="1">
    <source>
        <dbReference type="SAM" id="MobiDB-lite"/>
    </source>
</evidence>
<feature type="region of interest" description="Disordered" evidence="1">
    <location>
        <begin position="128"/>
        <end position="157"/>
    </location>
</feature>
<accession>A0A136JDS6</accession>
<organism evidence="2 3">
    <name type="scientific">Microdochium bolleyi</name>
    <dbReference type="NCBI Taxonomy" id="196109"/>
    <lineage>
        <taxon>Eukaryota</taxon>
        <taxon>Fungi</taxon>
        <taxon>Dikarya</taxon>
        <taxon>Ascomycota</taxon>
        <taxon>Pezizomycotina</taxon>
        <taxon>Sordariomycetes</taxon>
        <taxon>Xylariomycetidae</taxon>
        <taxon>Xylariales</taxon>
        <taxon>Microdochiaceae</taxon>
        <taxon>Microdochium</taxon>
    </lineage>
</organism>
<evidence type="ECO:0000313" key="2">
    <source>
        <dbReference type="EMBL" id="KXJ95299.1"/>
    </source>
</evidence>
<dbReference type="AlphaFoldDB" id="A0A136JDS6"/>
<gene>
    <name evidence="2" type="ORF">Micbo1qcDRAFT_217035</name>
</gene>